<dbReference type="EMBL" id="CM042034">
    <property type="protein sequence ID" value="KAI3762869.1"/>
    <property type="molecule type" value="Genomic_DNA"/>
</dbReference>
<name>A0ACB9EV84_9ASTR</name>
<gene>
    <name evidence="1" type="ORF">L1987_53311</name>
</gene>
<dbReference type="Proteomes" id="UP001056120">
    <property type="component" value="Linkage Group LG17"/>
</dbReference>
<sequence>MATSSSTEHTGGNRPPALMSTREFDDWTKKMKLFFQFHDYTLLSSIIDGPHKPVTTTADVQRPKLVSEYDEKDLALIARDNKAYGTIAMALPRDIFNIFAEYTTAKDLWVALCTRYEGSEDVRESKRDLIKKQYEMFSSVRGESMSDLINRFSSIVSRLKVMGVEYPTLDLNKKLLDSLPEKWNMYRIMIKKTENLSALSQHEVYSILESYEIKIKKGAVTPSNQSGNTALIAGSSSSGSPYFQTDVPPSAAAINSTSSSAPQKTVTMIPDDYVPIMTAFMSCYDALISGNLTPVSFQPDDLEQINPADLEKMDIDWCMAMLTLRAKRFIKKTGIDRFKNCKEPSSKDQQEKKISSGKQAVNPPNTNTSSSSTALVCQADGHYHWGEQAEEAADKALMADVEDNGKCVMIEPAEDLTAVPAEVISKLCNSRSCLNEIQKYRFINQALIDERDHIKVMYDSVAKNEKLYLKKIRDISGENRSLIVQLNTQTINNTILTERVQKAEKSKLQVDHMDMDQKILFGIIDKQFNRKGTEGLGYNSHPPPYSKSGRFADMPTPHVSTPFVCTLSPDDYITSSDSDSFASCAELNCVNSKDDCDESTNERTILKELESDECNNMSVSKLKICEHVENLYFDSMLAEHTGLGCDVSKFKNALPFVPKSLNVMSCVTKFKSAGIIVNDVPRETMSNMDFFRLKETHRL</sequence>
<evidence type="ECO:0000313" key="2">
    <source>
        <dbReference type="Proteomes" id="UP001056120"/>
    </source>
</evidence>
<proteinExistence type="predicted"/>
<reference evidence="2" key="1">
    <citation type="journal article" date="2022" name="Mol. Ecol. Resour.">
        <title>The genomes of chicory, endive, great burdock and yacon provide insights into Asteraceae palaeo-polyploidization history and plant inulin production.</title>
        <authorList>
            <person name="Fan W."/>
            <person name="Wang S."/>
            <person name="Wang H."/>
            <person name="Wang A."/>
            <person name="Jiang F."/>
            <person name="Liu H."/>
            <person name="Zhao H."/>
            <person name="Xu D."/>
            <person name="Zhang Y."/>
        </authorList>
    </citation>
    <scope>NUCLEOTIDE SEQUENCE [LARGE SCALE GENOMIC DNA]</scope>
    <source>
        <strain evidence="2">cv. Yunnan</strain>
    </source>
</reference>
<comment type="caution">
    <text evidence="1">The sequence shown here is derived from an EMBL/GenBank/DDBJ whole genome shotgun (WGS) entry which is preliminary data.</text>
</comment>
<evidence type="ECO:0000313" key="1">
    <source>
        <dbReference type="EMBL" id="KAI3762869.1"/>
    </source>
</evidence>
<keyword evidence="2" id="KW-1185">Reference proteome</keyword>
<reference evidence="1 2" key="2">
    <citation type="journal article" date="2022" name="Mol. Ecol. Resour.">
        <title>The genomes of chicory, endive, great burdock and yacon provide insights into Asteraceae paleo-polyploidization history and plant inulin production.</title>
        <authorList>
            <person name="Fan W."/>
            <person name="Wang S."/>
            <person name="Wang H."/>
            <person name="Wang A."/>
            <person name="Jiang F."/>
            <person name="Liu H."/>
            <person name="Zhao H."/>
            <person name="Xu D."/>
            <person name="Zhang Y."/>
        </authorList>
    </citation>
    <scope>NUCLEOTIDE SEQUENCE [LARGE SCALE GENOMIC DNA]</scope>
    <source>
        <strain evidence="2">cv. Yunnan</strain>
        <tissue evidence="1">Leaves</tissue>
    </source>
</reference>
<organism evidence="1 2">
    <name type="scientific">Smallanthus sonchifolius</name>
    <dbReference type="NCBI Taxonomy" id="185202"/>
    <lineage>
        <taxon>Eukaryota</taxon>
        <taxon>Viridiplantae</taxon>
        <taxon>Streptophyta</taxon>
        <taxon>Embryophyta</taxon>
        <taxon>Tracheophyta</taxon>
        <taxon>Spermatophyta</taxon>
        <taxon>Magnoliopsida</taxon>
        <taxon>eudicotyledons</taxon>
        <taxon>Gunneridae</taxon>
        <taxon>Pentapetalae</taxon>
        <taxon>asterids</taxon>
        <taxon>campanulids</taxon>
        <taxon>Asterales</taxon>
        <taxon>Asteraceae</taxon>
        <taxon>Asteroideae</taxon>
        <taxon>Heliantheae alliance</taxon>
        <taxon>Millerieae</taxon>
        <taxon>Smallanthus</taxon>
    </lineage>
</organism>
<protein>
    <submittedName>
        <fullName evidence="1">Uncharacterized protein</fullName>
    </submittedName>
</protein>
<accession>A0ACB9EV84</accession>